<keyword evidence="3" id="KW-1185">Reference proteome</keyword>
<reference evidence="2" key="2">
    <citation type="submission" date="2023-03" db="EMBL/GenBank/DDBJ databases">
        <authorList>
            <person name="Inwood S.N."/>
            <person name="Skelly J.G."/>
            <person name="Guhlin J."/>
            <person name="Harrop T.W.R."/>
            <person name="Goldson S.G."/>
            <person name="Dearden P.K."/>
        </authorList>
    </citation>
    <scope>NUCLEOTIDE SEQUENCE</scope>
    <source>
        <strain evidence="2">Lincoln</strain>
        <tissue evidence="2">Whole body</tissue>
    </source>
</reference>
<feature type="signal peptide" evidence="1">
    <location>
        <begin position="1"/>
        <end position="20"/>
    </location>
</feature>
<dbReference type="EMBL" id="JAQQBR010000005">
    <property type="protein sequence ID" value="KAK0175259.1"/>
    <property type="molecule type" value="Genomic_DNA"/>
</dbReference>
<dbReference type="Pfam" id="PF16061">
    <property type="entry name" value="DUF4803"/>
    <property type="match status" value="1"/>
</dbReference>
<evidence type="ECO:0000313" key="2">
    <source>
        <dbReference type="EMBL" id="KAK0175259.1"/>
    </source>
</evidence>
<proteinExistence type="predicted"/>
<dbReference type="InterPro" id="IPR032062">
    <property type="entry name" value="DUF4803"/>
</dbReference>
<name>A0AA39FSX6_MICHY</name>
<organism evidence="2 3">
    <name type="scientific">Microctonus hyperodae</name>
    <name type="common">Parasitoid wasp</name>
    <dbReference type="NCBI Taxonomy" id="165561"/>
    <lineage>
        <taxon>Eukaryota</taxon>
        <taxon>Metazoa</taxon>
        <taxon>Ecdysozoa</taxon>
        <taxon>Arthropoda</taxon>
        <taxon>Hexapoda</taxon>
        <taxon>Insecta</taxon>
        <taxon>Pterygota</taxon>
        <taxon>Neoptera</taxon>
        <taxon>Endopterygota</taxon>
        <taxon>Hymenoptera</taxon>
        <taxon>Apocrita</taxon>
        <taxon>Ichneumonoidea</taxon>
        <taxon>Braconidae</taxon>
        <taxon>Euphorinae</taxon>
        <taxon>Microctonus</taxon>
    </lineage>
</organism>
<gene>
    <name evidence="2" type="ORF">PV327_009022</name>
</gene>
<dbReference type="AlphaFoldDB" id="A0AA39FSX6"/>
<sequence>MASMLLGILIILIINKQSSSYNYGNEIDYKNTKNLYDCVNYLYEVGEYDGRECKNELSGNNNSEEFKELIRNDLEELSTQLMNFDSNPYGNPIYNEEEVISVNLDLNLQDIKDKLVKYISNIEYWFDKAKEYKLNNGYSEETLKSFVKLVLWDENNVKSTLFEMYGLLSSAGGIDEGNYLSVIFKNIQLERSDDFCDELISEQQEVYYIFMSFIRTIFKAFATITRAYFVQSVLDEANFVKEYTMFKQTFNEKLNNFIEDSIRYILTLPAKIQRCNIYNPKMGNNVLEMEGLFQVLVNYEYSIKKAVTHRRSFIAGGCEDIKIDKRQKFTLYNCKSYSAIRGCPTFQLSSNPRTIRFLWFTADSETFGHSQKCNNSIYEIDRYLSISLYYNDVCVCSVNFTNASNFPDYSDAIKINEPKVMKILLEPQLSDIKNNWIVVGVKFILHDDAIHLQIQQSEISKGGSVNLKAPWKSVNVDNNNETINITYGVLFDERNILYLDDVMAHPDYVVTGVKFQITEDGSGFELHIHATDYDYSTGLLGEDQKWYRPGEYPLNPLDYQRQRTEIKLNDPDDPTLAQNYQSDLDSNKFIQFQHSSIKKDAGYHTVPFFDANPVEVFPGFPLSGVGLFHRGLEGFGGYIAPRLHSHNISRVIEKSFDKPLDLIEPNLSPV</sequence>
<keyword evidence="1" id="KW-0732">Signal</keyword>
<evidence type="ECO:0000256" key="1">
    <source>
        <dbReference type="SAM" id="SignalP"/>
    </source>
</evidence>
<accession>A0AA39FSX6</accession>
<evidence type="ECO:0000313" key="3">
    <source>
        <dbReference type="Proteomes" id="UP001168972"/>
    </source>
</evidence>
<comment type="caution">
    <text evidence="2">The sequence shown here is derived from an EMBL/GenBank/DDBJ whole genome shotgun (WGS) entry which is preliminary data.</text>
</comment>
<feature type="chain" id="PRO_5041277639" evidence="1">
    <location>
        <begin position="21"/>
        <end position="670"/>
    </location>
</feature>
<reference evidence="2" key="1">
    <citation type="journal article" date="2023" name="bioRxiv">
        <title>Scaffold-level genome assemblies of two parasitoid biocontrol wasps reveal the parthenogenesis mechanism and an associated novel virus.</title>
        <authorList>
            <person name="Inwood S."/>
            <person name="Skelly J."/>
            <person name="Guhlin J."/>
            <person name="Harrop T."/>
            <person name="Goldson S."/>
            <person name="Dearden P."/>
        </authorList>
    </citation>
    <scope>NUCLEOTIDE SEQUENCE</scope>
    <source>
        <strain evidence="2">Lincoln</strain>
        <tissue evidence="2">Whole body</tissue>
    </source>
</reference>
<dbReference type="Proteomes" id="UP001168972">
    <property type="component" value="Unassembled WGS sequence"/>
</dbReference>
<dbReference type="PANTHER" id="PTHR47890">
    <property type="entry name" value="LD24308P"/>
    <property type="match status" value="1"/>
</dbReference>
<protein>
    <submittedName>
        <fullName evidence="2">Uncharacterized protein</fullName>
    </submittedName>
</protein>
<dbReference type="PANTHER" id="PTHR47890:SF1">
    <property type="entry name" value="LD24308P"/>
    <property type="match status" value="1"/>
</dbReference>